<dbReference type="EMBL" id="VMNW02000031">
    <property type="protein sequence ID" value="KAA9159051.1"/>
    <property type="molecule type" value="Genomic_DNA"/>
</dbReference>
<proteinExistence type="predicted"/>
<protein>
    <submittedName>
        <fullName evidence="1">ABC transporter substrate-binding protein</fullName>
    </submittedName>
</protein>
<comment type="caution">
    <text evidence="1">The sequence shown here is derived from an EMBL/GenBank/DDBJ whole genome shotgun (WGS) entry which is preliminary data.</text>
</comment>
<keyword evidence="2" id="KW-1185">Reference proteome</keyword>
<dbReference type="AlphaFoldDB" id="A0A5N0V0U5"/>
<dbReference type="RefSeq" id="WP_144756402.1">
    <property type="nucleotide sequence ID" value="NZ_VMNW02000031.1"/>
</dbReference>
<reference evidence="1" key="1">
    <citation type="submission" date="2019-09" db="EMBL/GenBank/DDBJ databases">
        <authorList>
            <person name="Teo W.F.A."/>
            <person name="Duangmal K."/>
        </authorList>
    </citation>
    <scope>NUCLEOTIDE SEQUENCE [LARGE SCALE GENOMIC DNA]</scope>
    <source>
        <strain evidence="1">K81G1</strain>
    </source>
</reference>
<evidence type="ECO:0000313" key="2">
    <source>
        <dbReference type="Proteomes" id="UP000319769"/>
    </source>
</evidence>
<dbReference type="Proteomes" id="UP000319769">
    <property type="component" value="Unassembled WGS sequence"/>
</dbReference>
<sequence length="347" mass="39035">MSALTRVSSSTQAENPLRFTFAISSYDHVREVVEGRIPVEGAEPLFVRLPIPEMFRRFVRTRDWDVSEMSFGQYGMLRANGDDSIVGIPVFPSRLYRQTSIFVRGDRIREPRDLVGARIGIPAWTNSAGVWARGLLEDMHGIRCGDITWYQGGVDQAGRRVAVEPPFLPDDVKIVDITDRSLEDMLWTGDIEGMIVPAPPSSIESSAASGGLIRLLYNDPWAAEREYRERTGCVPTMHVVAINRPLYELDPDLPRRLFEALDLSRRRYLERLADPVASRVAIPWADEHVESLGDLFGGGELWQYGVEPNRRTLETYLRYLRTQGMIQGSPDPADLFPEWLAATGAAS</sequence>
<organism evidence="1 2">
    <name type="scientific">Amycolatopsis acidicola</name>
    <dbReference type="NCBI Taxonomy" id="2596893"/>
    <lineage>
        <taxon>Bacteria</taxon>
        <taxon>Bacillati</taxon>
        <taxon>Actinomycetota</taxon>
        <taxon>Actinomycetes</taxon>
        <taxon>Pseudonocardiales</taxon>
        <taxon>Pseudonocardiaceae</taxon>
        <taxon>Amycolatopsis</taxon>
    </lineage>
</organism>
<name>A0A5N0V0U5_9PSEU</name>
<evidence type="ECO:0000313" key="1">
    <source>
        <dbReference type="EMBL" id="KAA9159051.1"/>
    </source>
</evidence>
<accession>A0A5N0V0U5</accession>
<dbReference type="OrthoDB" id="3805543at2"/>
<gene>
    <name evidence="1" type="ORF">FPZ12_021100</name>
</gene>
<dbReference type="SUPFAM" id="SSF53850">
    <property type="entry name" value="Periplasmic binding protein-like II"/>
    <property type="match status" value="1"/>
</dbReference>